<evidence type="ECO:0000256" key="1">
    <source>
        <dbReference type="ARBA" id="ARBA00004123"/>
    </source>
</evidence>
<gene>
    <name evidence="5" type="ORF">S7711_11248</name>
</gene>
<sequence>MRNTQSACQHCHDRKRKCAYDADAAACLSCRALGKPCLARSRKRMGRPPVLRTIQGEHGLFTILRNDEGQPPVEKDGRDTETSRNYATEAMSTLSSRHSTISLPNRSQSQPPTPKTKKAQKMRSVRATKDLGYRAVIPANPSNVLFRVPRFAEISSIFHTTEGFFRLHRHFMLGTGFSEQFRRSVILTLHHSPNAVTNAYAVTVAMLRSQRGSPVPMGGHGSAVNVDLASYCLATLTHRLKSVTRFQDAAVAGMLGQLMMIYDSMMQGSRIQIIIRGTLLGIKSWIPALLEEPDMVSMCLPFMLMDTVKCLIHRQVPVFRLPDAKGHLVDRYVGLMAPLLTLLYDLCVCSHRCKHKKAPKNPELNQDDPFHDIELRIASWQPTTTADVIQAHGHEDANFMLAQARLYRSAALLVIHRLRYPLGSEDAAAHGIADSILAELRGLTLLSADGPTGLALDFPLLVAMLERTDRGKEVNLAFIPLRFRLQHKLQETVDFVDHVQDAYAGGYQGLWIDLVREGMLGSFVA</sequence>
<evidence type="ECO:0000313" key="6">
    <source>
        <dbReference type="Proteomes" id="UP000028045"/>
    </source>
</evidence>
<dbReference type="Pfam" id="PF11951">
    <property type="entry name" value="Fungal_trans_2"/>
    <property type="match status" value="1"/>
</dbReference>
<evidence type="ECO:0000313" key="5">
    <source>
        <dbReference type="EMBL" id="KEY68507.1"/>
    </source>
</evidence>
<organism evidence="5 6">
    <name type="scientific">Stachybotrys chartarum (strain CBS 109288 / IBT 7711)</name>
    <name type="common">Toxic black mold</name>
    <name type="synonym">Stilbospora chartarum</name>
    <dbReference type="NCBI Taxonomy" id="1280523"/>
    <lineage>
        <taxon>Eukaryota</taxon>
        <taxon>Fungi</taxon>
        <taxon>Dikarya</taxon>
        <taxon>Ascomycota</taxon>
        <taxon>Pezizomycotina</taxon>
        <taxon>Sordariomycetes</taxon>
        <taxon>Hypocreomycetidae</taxon>
        <taxon>Hypocreales</taxon>
        <taxon>Stachybotryaceae</taxon>
        <taxon>Stachybotrys</taxon>
    </lineage>
</organism>
<dbReference type="HOGENOM" id="CLU_036113_1_0_1"/>
<evidence type="ECO:0000256" key="2">
    <source>
        <dbReference type="ARBA" id="ARBA00023242"/>
    </source>
</evidence>
<feature type="domain" description="Zn(2)-C6 fungal-type" evidence="4">
    <location>
        <begin position="7"/>
        <end position="37"/>
    </location>
</feature>
<dbReference type="GO" id="GO:0000981">
    <property type="term" value="F:DNA-binding transcription factor activity, RNA polymerase II-specific"/>
    <property type="evidence" value="ECO:0007669"/>
    <property type="project" value="InterPro"/>
</dbReference>
<dbReference type="SUPFAM" id="SSF57701">
    <property type="entry name" value="Zn2/Cys6 DNA-binding domain"/>
    <property type="match status" value="1"/>
</dbReference>
<dbReference type="OrthoDB" id="4137815at2759"/>
<dbReference type="Pfam" id="PF00172">
    <property type="entry name" value="Zn_clus"/>
    <property type="match status" value="1"/>
</dbReference>
<keyword evidence="2" id="KW-0539">Nucleus</keyword>
<dbReference type="PANTHER" id="PTHR37534:SF46">
    <property type="entry name" value="ZN(II)2CYS6 TRANSCRIPTION FACTOR (EUROFUNG)"/>
    <property type="match status" value="1"/>
</dbReference>
<dbReference type="PROSITE" id="PS00463">
    <property type="entry name" value="ZN2_CY6_FUNGAL_1"/>
    <property type="match status" value="1"/>
</dbReference>
<comment type="subcellular location">
    <subcellularLocation>
        <location evidence="1">Nucleus</location>
    </subcellularLocation>
</comment>
<accession>A0A084AT78</accession>
<reference evidence="5 6" key="1">
    <citation type="journal article" date="2014" name="BMC Genomics">
        <title>Comparative genome sequencing reveals chemotype-specific gene clusters in the toxigenic black mold Stachybotrys.</title>
        <authorList>
            <person name="Semeiks J."/>
            <person name="Borek D."/>
            <person name="Otwinowski Z."/>
            <person name="Grishin N.V."/>
        </authorList>
    </citation>
    <scope>NUCLEOTIDE SEQUENCE [LARGE SCALE GENOMIC DNA]</scope>
    <source>
        <strain evidence="6">CBS 109288 / IBT 7711</strain>
    </source>
</reference>
<dbReference type="GO" id="GO:0005634">
    <property type="term" value="C:nucleus"/>
    <property type="evidence" value="ECO:0007669"/>
    <property type="project" value="UniProtKB-SubCell"/>
</dbReference>
<dbReference type="AlphaFoldDB" id="A0A084AT78"/>
<dbReference type="GO" id="GO:0008270">
    <property type="term" value="F:zinc ion binding"/>
    <property type="evidence" value="ECO:0007669"/>
    <property type="project" value="InterPro"/>
</dbReference>
<evidence type="ECO:0000259" key="4">
    <source>
        <dbReference type="PROSITE" id="PS00463"/>
    </source>
</evidence>
<dbReference type="InterPro" id="IPR001138">
    <property type="entry name" value="Zn2Cys6_DnaBD"/>
</dbReference>
<evidence type="ECO:0000256" key="3">
    <source>
        <dbReference type="SAM" id="MobiDB-lite"/>
    </source>
</evidence>
<keyword evidence="6" id="KW-1185">Reference proteome</keyword>
<dbReference type="InterPro" id="IPR021858">
    <property type="entry name" value="Fun_TF"/>
</dbReference>
<proteinExistence type="predicted"/>
<name>A0A084AT78_STACB</name>
<dbReference type="InterPro" id="IPR036864">
    <property type="entry name" value="Zn2-C6_fun-type_DNA-bd_sf"/>
</dbReference>
<protein>
    <recommendedName>
        <fullName evidence="4">Zn(2)-C6 fungal-type domain-containing protein</fullName>
    </recommendedName>
</protein>
<dbReference type="EMBL" id="KL648574">
    <property type="protein sequence ID" value="KEY68507.1"/>
    <property type="molecule type" value="Genomic_DNA"/>
</dbReference>
<feature type="region of interest" description="Disordered" evidence="3">
    <location>
        <begin position="88"/>
        <end position="124"/>
    </location>
</feature>
<dbReference type="PANTHER" id="PTHR37534">
    <property type="entry name" value="TRANSCRIPTIONAL ACTIVATOR PROTEIN UGA3"/>
    <property type="match status" value="1"/>
</dbReference>
<feature type="compositionally biased region" description="Polar residues" evidence="3">
    <location>
        <begin position="88"/>
        <end position="106"/>
    </location>
</feature>
<dbReference type="Proteomes" id="UP000028045">
    <property type="component" value="Unassembled WGS sequence"/>
</dbReference>
<feature type="compositionally biased region" description="Basic residues" evidence="3">
    <location>
        <begin position="115"/>
        <end position="124"/>
    </location>
</feature>